<gene>
    <name evidence="2" type="ORF">ACFSAH_05880</name>
</gene>
<dbReference type="CDD" id="cd09872">
    <property type="entry name" value="PIN_Sll0205-like"/>
    <property type="match status" value="1"/>
</dbReference>
<dbReference type="InterPro" id="IPR029060">
    <property type="entry name" value="PIN-like_dom_sf"/>
</dbReference>
<proteinExistence type="predicted"/>
<dbReference type="SUPFAM" id="SSF88723">
    <property type="entry name" value="PIN domain-like"/>
    <property type="match status" value="1"/>
</dbReference>
<keyword evidence="3" id="KW-1185">Reference proteome</keyword>
<accession>A0ABW4I9H6</accession>
<evidence type="ECO:0000313" key="2">
    <source>
        <dbReference type="EMBL" id="MFD1629400.1"/>
    </source>
</evidence>
<dbReference type="InterPro" id="IPR041705">
    <property type="entry name" value="PIN_Sll0205"/>
</dbReference>
<comment type="caution">
    <text evidence="2">The sequence shown here is derived from an EMBL/GenBank/DDBJ whole genome shotgun (WGS) entry which is preliminary data.</text>
</comment>
<evidence type="ECO:0000313" key="3">
    <source>
        <dbReference type="Proteomes" id="UP001597118"/>
    </source>
</evidence>
<dbReference type="EMBL" id="JBHUDG010000004">
    <property type="protein sequence ID" value="MFD1629400.1"/>
    <property type="molecule type" value="Genomic_DNA"/>
</dbReference>
<dbReference type="InterPro" id="IPR002716">
    <property type="entry name" value="PIN_dom"/>
</dbReference>
<dbReference type="RefSeq" id="WP_379661779.1">
    <property type="nucleotide sequence ID" value="NZ_JBHUDG010000004.1"/>
</dbReference>
<organism evidence="2 3">
    <name type="scientific">Pseudopedobacter beijingensis</name>
    <dbReference type="NCBI Taxonomy" id="1207056"/>
    <lineage>
        <taxon>Bacteria</taxon>
        <taxon>Pseudomonadati</taxon>
        <taxon>Bacteroidota</taxon>
        <taxon>Sphingobacteriia</taxon>
        <taxon>Sphingobacteriales</taxon>
        <taxon>Sphingobacteriaceae</taxon>
        <taxon>Pseudopedobacter</taxon>
    </lineage>
</organism>
<feature type="domain" description="PIN" evidence="1">
    <location>
        <begin position="5"/>
        <end position="123"/>
    </location>
</feature>
<sequence>MEGNLLDTHTFLWYMFGDASISKTARQIIEGSPASNFISVASLWEVAIKISLGKLILHGSFNNFKELIDDNGFQILPIGFEDVLLITELPFYHRDPFDRIIIAQAINNKLMLISKDSHFAHYEINTSW</sequence>
<reference evidence="3" key="1">
    <citation type="journal article" date="2019" name="Int. J. Syst. Evol. Microbiol.">
        <title>The Global Catalogue of Microorganisms (GCM) 10K type strain sequencing project: providing services to taxonomists for standard genome sequencing and annotation.</title>
        <authorList>
            <consortium name="The Broad Institute Genomics Platform"/>
            <consortium name="The Broad Institute Genome Sequencing Center for Infectious Disease"/>
            <person name="Wu L."/>
            <person name="Ma J."/>
        </authorList>
    </citation>
    <scope>NUCLEOTIDE SEQUENCE [LARGE SCALE GENOMIC DNA]</scope>
    <source>
        <strain evidence="3">CCUG 53762</strain>
    </source>
</reference>
<dbReference type="PANTHER" id="PTHR36173:SF2">
    <property type="entry name" value="RIBONUCLEASE VAPC16"/>
    <property type="match status" value="1"/>
</dbReference>
<dbReference type="Gene3D" id="3.40.50.1010">
    <property type="entry name" value="5'-nuclease"/>
    <property type="match status" value="1"/>
</dbReference>
<evidence type="ECO:0000259" key="1">
    <source>
        <dbReference type="Pfam" id="PF01850"/>
    </source>
</evidence>
<dbReference type="InterPro" id="IPR052919">
    <property type="entry name" value="TA_system_RNase"/>
</dbReference>
<protein>
    <submittedName>
        <fullName evidence="2">Type II toxin-antitoxin system VapC family toxin</fullName>
    </submittedName>
</protein>
<dbReference type="PANTHER" id="PTHR36173">
    <property type="entry name" value="RIBONUCLEASE VAPC16-RELATED"/>
    <property type="match status" value="1"/>
</dbReference>
<dbReference type="Proteomes" id="UP001597118">
    <property type="component" value="Unassembled WGS sequence"/>
</dbReference>
<dbReference type="Pfam" id="PF01850">
    <property type="entry name" value="PIN"/>
    <property type="match status" value="1"/>
</dbReference>
<name>A0ABW4I9H6_9SPHI</name>